<dbReference type="Gene3D" id="2.20.25.90">
    <property type="entry name" value="ADC-like domains"/>
    <property type="match status" value="1"/>
</dbReference>
<dbReference type="InterPro" id="IPR006963">
    <property type="entry name" value="Mopterin_OxRdtase_4Fe-4S_dom"/>
</dbReference>
<evidence type="ECO:0000259" key="8">
    <source>
        <dbReference type="PROSITE" id="PS51669"/>
    </source>
</evidence>
<organism evidence="9">
    <name type="scientific">hydrocarbon metagenome</name>
    <dbReference type="NCBI Taxonomy" id="938273"/>
    <lineage>
        <taxon>unclassified sequences</taxon>
        <taxon>metagenomes</taxon>
        <taxon>ecological metagenomes</taxon>
    </lineage>
</organism>
<sequence>MGDQSTRTICQFCHTNCGVVVRKNPAGHLLIHGDPEHPINRGRCCPKVQANAEIVRAEDRLKHPLRKTSSGFERISWDEALDIVADRLGGIVAKHGPLSVARCTGAPVSYHARDGFLQLMGEIGSPNITGIGNLCMAPRMTAYRAVTGAARTEPDYNGTNLVLFWGANPVGVERYASYAAHDGLTRILPRLKKRGVKTICIDPFFSETARESDEWIAIKPGTDAALGLAMIHVILKEELYDAKFVAQYSTGVAELTAHVRACTPAWAEVLTGIPAEVIASLARRYATAGPAVIHEGNGLDMYANGVDSVRAIAILVCLAGNLDIPGGNVFMPFPHPAPLPTKALPVAQRVGFERFPLFPQVPFPAIKEAILAGEDNRPRAMIIHHGNPVLVQANQRRTRMAFEKLDFLVATDIFPTATTQLADVVLPMASAFECYGYRAYSSVAGGFFALARPVAEPVGEARPVFDVEYALARNMGLDRGYPFQDDRSWVDYMVRAHGVTVQRMEEEQIVFALPRVRYRKYREKPLGTPSGKVEFFSGWFAAAGARPMPVYEEPSGEPLPQDVLARKGFTLLGTSRRPSQFVHTKFKNLSAITKTYPEPLVYIHPDDASARGVIDGSMVVVASPQGAITIKARLSGQTQNGLVWIDFGWGNPSDGKANINLLTNDGCFDPVSGGTPNRLFPCEVRRAGEG</sequence>
<dbReference type="InterPro" id="IPR006656">
    <property type="entry name" value="Mopterin_OxRdtase"/>
</dbReference>
<comment type="similarity">
    <text evidence="2">Belongs to the prokaryotic molybdopterin-containing oxidoreductase family.</text>
</comment>
<accession>A0A0W8G2T8</accession>
<dbReference type="AlphaFoldDB" id="A0A0W8G2T8"/>
<dbReference type="InterPro" id="IPR006655">
    <property type="entry name" value="Mopterin_OxRdtase_prok_CS"/>
</dbReference>
<dbReference type="GO" id="GO:0046872">
    <property type="term" value="F:metal ion binding"/>
    <property type="evidence" value="ECO:0007669"/>
    <property type="project" value="UniProtKB-KW"/>
</dbReference>
<dbReference type="Gene3D" id="3.40.228.10">
    <property type="entry name" value="Dimethylsulfoxide Reductase, domain 2"/>
    <property type="match status" value="1"/>
</dbReference>
<keyword evidence="5" id="KW-0560">Oxidoreductase</keyword>
<comment type="caution">
    <text evidence="9">The sequence shown here is derived from an EMBL/GenBank/DDBJ whole genome shotgun (WGS) entry which is preliminary data.</text>
</comment>
<dbReference type="PANTHER" id="PTHR43742:SF6">
    <property type="entry name" value="OXIDOREDUCTASE YYAE-RELATED"/>
    <property type="match status" value="1"/>
</dbReference>
<dbReference type="GO" id="GO:0043546">
    <property type="term" value="F:molybdopterin cofactor binding"/>
    <property type="evidence" value="ECO:0007669"/>
    <property type="project" value="InterPro"/>
</dbReference>
<dbReference type="InterPro" id="IPR009010">
    <property type="entry name" value="Asp_de-COase-like_dom_sf"/>
</dbReference>
<dbReference type="SUPFAM" id="SSF53706">
    <property type="entry name" value="Formate dehydrogenase/DMSO reductase, domains 1-3"/>
    <property type="match status" value="1"/>
</dbReference>
<gene>
    <name evidence="9" type="ORF">ASZ90_002705</name>
</gene>
<keyword evidence="4" id="KW-0479">Metal-binding</keyword>
<dbReference type="GO" id="GO:0016491">
    <property type="term" value="F:oxidoreductase activity"/>
    <property type="evidence" value="ECO:0007669"/>
    <property type="project" value="UniProtKB-KW"/>
</dbReference>
<dbReference type="SMART" id="SM00926">
    <property type="entry name" value="Molybdop_Fe4S4"/>
    <property type="match status" value="1"/>
</dbReference>
<dbReference type="PROSITE" id="PS00490">
    <property type="entry name" value="MOLYBDOPTERIN_PROK_2"/>
    <property type="match status" value="1"/>
</dbReference>
<reference evidence="9" key="1">
    <citation type="journal article" date="2015" name="Proc. Natl. Acad. Sci. U.S.A.">
        <title>Networks of energetic and metabolic interactions define dynamics in microbial communities.</title>
        <authorList>
            <person name="Embree M."/>
            <person name="Liu J.K."/>
            <person name="Al-Bassam M.M."/>
            <person name="Zengler K."/>
        </authorList>
    </citation>
    <scope>NUCLEOTIDE SEQUENCE</scope>
</reference>
<dbReference type="Gene3D" id="3.40.50.740">
    <property type="match status" value="1"/>
</dbReference>
<evidence type="ECO:0000256" key="3">
    <source>
        <dbReference type="ARBA" id="ARBA00022505"/>
    </source>
</evidence>
<dbReference type="EMBL" id="LNQE01000328">
    <property type="protein sequence ID" value="KUG27445.1"/>
    <property type="molecule type" value="Genomic_DNA"/>
</dbReference>
<evidence type="ECO:0000313" key="9">
    <source>
        <dbReference type="EMBL" id="KUG27445.1"/>
    </source>
</evidence>
<dbReference type="Pfam" id="PF04879">
    <property type="entry name" value="Molybdop_Fe4S4"/>
    <property type="match status" value="1"/>
</dbReference>
<evidence type="ECO:0000256" key="6">
    <source>
        <dbReference type="ARBA" id="ARBA00023004"/>
    </source>
</evidence>
<comment type="cofactor">
    <cofactor evidence="1">
        <name>Mo-bis(molybdopterin guanine dinucleotide)</name>
        <dbReference type="ChEBI" id="CHEBI:60539"/>
    </cofactor>
</comment>
<evidence type="ECO:0000256" key="1">
    <source>
        <dbReference type="ARBA" id="ARBA00001942"/>
    </source>
</evidence>
<dbReference type="Gene3D" id="2.40.40.20">
    <property type="match status" value="1"/>
</dbReference>
<dbReference type="PROSITE" id="PS51669">
    <property type="entry name" value="4FE4S_MOW_BIS_MGD"/>
    <property type="match status" value="1"/>
</dbReference>
<evidence type="ECO:0000256" key="7">
    <source>
        <dbReference type="ARBA" id="ARBA00023014"/>
    </source>
</evidence>
<proteinExistence type="inferred from homology"/>
<dbReference type="Gene3D" id="3.30.2070.10">
    <property type="entry name" value="Formate dehydrogenase/DMSO reductase"/>
    <property type="match status" value="1"/>
</dbReference>
<keyword evidence="3" id="KW-0500">Molybdenum</keyword>
<dbReference type="Pfam" id="PF00384">
    <property type="entry name" value="Molybdopterin"/>
    <property type="match status" value="1"/>
</dbReference>
<protein>
    <submittedName>
        <fullName evidence="9">Molybdopterin oxidoreductase</fullName>
    </submittedName>
</protein>
<dbReference type="PANTHER" id="PTHR43742">
    <property type="entry name" value="TRIMETHYLAMINE-N-OXIDE REDUCTASE"/>
    <property type="match status" value="1"/>
</dbReference>
<dbReference type="Pfam" id="PF01568">
    <property type="entry name" value="Molydop_binding"/>
    <property type="match status" value="1"/>
</dbReference>
<keyword evidence="6" id="KW-0408">Iron</keyword>
<dbReference type="GO" id="GO:0051536">
    <property type="term" value="F:iron-sulfur cluster binding"/>
    <property type="evidence" value="ECO:0007669"/>
    <property type="project" value="UniProtKB-KW"/>
</dbReference>
<dbReference type="SUPFAM" id="SSF50692">
    <property type="entry name" value="ADC-like"/>
    <property type="match status" value="1"/>
</dbReference>
<evidence type="ECO:0000256" key="2">
    <source>
        <dbReference type="ARBA" id="ARBA00010312"/>
    </source>
</evidence>
<keyword evidence="7" id="KW-0411">Iron-sulfur</keyword>
<evidence type="ECO:0000256" key="5">
    <source>
        <dbReference type="ARBA" id="ARBA00023002"/>
    </source>
</evidence>
<name>A0A0W8G2T8_9ZZZZ</name>
<evidence type="ECO:0000256" key="4">
    <source>
        <dbReference type="ARBA" id="ARBA00022723"/>
    </source>
</evidence>
<dbReference type="InterPro" id="IPR050612">
    <property type="entry name" value="Prok_Mopterin_Oxidored"/>
</dbReference>
<dbReference type="InterPro" id="IPR006657">
    <property type="entry name" value="MoPterin_dinucl-bd_dom"/>
</dbReference>
<feature type="domain" description="4Fe-4S Mo/W bis-MGD-type" evidence="8">
    <location>
        <begin position="3"/>
        <end position="59"/>
    </location>
</feature>